<organism evidence="14">
    <name type="scientific">Promecognathus crassus</name>
    <dbReference type="NCBI Taxonomy" id="63953"/>
    <lineage>
        <taxon>Eukaryota</taxon>
        <taxon>Metazoa</taxon>
        <taxon>Ecdysozoa</taxon>
        <taxon>Arthropoda</taxon>
        <taxon>Hexapoda</taxon>
        <taxon>Insecta</taxon>
        <taxon>Pterygota</taxon>
        <taxon>Neoptera</taxon>
        <taxon>Endopterygota</taxon>
        <taxon>Coleoptera</taxon>
        <taxon>Adephaga</taxon>
        <taxon>Caraboidea</taxon>
        <taxon>Carabidae</taxon>
        <taxon>Promecognathinae</taxon>
        <taxon>Promecognathini</taxon>
        <taxon>Promecognathus</taxon>
    </lineage>
</organism>
<evidence type="ECO:0000256" key="3">
    <source>
        <dbReference type="ARBA" id="ARBA00012944"/>
    </source>
</evidence>
<keyword evidence="11 13" id="KW-0472">Membrane</keyword>
<dbReference type="PANTHER" id="PTHR11058">
    <property type="entry name" value="NADH-UBIQUINONE OXIDOREDUCTASE CHAIN 3"/>
    <property type="match status" value="1"/>
</dbReference>
<keyword evidence="13" id="KW-0249">Electron transport</keyword>
<dbReference type="GO" id="GO:0031966">
    <property type="term" value="C:mitochondrial membrane"/>
    <property type="evidence" value="ECO:0007669"/>
    <property type="project" value="UniProtKB-SubCell"/>
</dbReference>
<evidence type="ECO:0000256" key="4">
    <source>
        <dbReference type="ARBA" id="ARBA00021007"/>
    </source>
</evidence>
<dbReference type="InterPro" id="IPR038430">
    <property type="entry name" value="NDAH_ubi_oxred_su3_sf"/>
</dbReference>
<evidence type="ECO:0000256" key="2">
    <source>
        <dbReference type="ARBA" id="ARBA00008472"/>
    </source>
</evidence>
<dbReference type="GO" id="GO:0008137">
    <property type="term" value="F:NADH dehydrogenase (ubiquinone) activity"/>
    <property type="evidence" value="ECO:0007669"/>
    <property type="project" value="UniProtKB-UniRule"/>
</dbReference>
<feature type="transmembrane region" description="Helical" evidence="13">
    <location>
        <begin position="58"/>
        <end position="79"/>
    </location>
</feature>
<dbReference type="EC" id="7.1.1.2" evidence="3 13"/>
<sequence length="122" mass="14333">MFSMMIYIIMMMSMIIFLISFLMMMIANILSKKTFMDREKNSPFECGFDPKNSARLPFSLQFFLIAVIFLIFDVEIALLMPMISIMKISNLLSWMSISFLFLMILLIGLYHEWNQGALNWSN</sequence>
<keyword evidence="13" id="KW-0679">Respiratory chain</keyword>
<dbReference type="EMBL" id="JX313665">
    <property type="protein sequence ID" value="AFQ62142.1"/>
    <property type="molecule type" value="Genomic_DNA"/>
</dbReference>
<keyword evidence="7 13" id="KW-1278">Translocase</keyword>
<comment type="function">
    <text evidence="13">Core subunit of the mitochondrial membrane respiratory chain NADH dehydrogenase (Complex I) which catalyzes electron transfer from NADH through the respiratory chain, using ubiquinone as an electron acceptor. Essential for the catalytic activity of complex I.</text>
</comment>
<dbReference type="Gene3D" id="1.20.58.1610">
    <property type="entry name" value="NADH:ubiquinone/plastoquinone oxidoreductase, chain 3"/>
    <property type="match status" value="1"/>
</dbReference>
<dbReference type="PANTHER" id="PTHR11058:SF9">
    <property type="entry name" value="NADH-UBIQUINONE OXIDOREDUCTASE CHAIN 3"/>
    <property type="match status" value="1"/>
</dbReference>
<dbReference type="GO" id="GO:0030964">
    <property type="term" value="C:NADH dehydrogenase complex"/>
    <property type="evidence" value="ECO:0007669"/>
    <property type="project" value="TreeGrafter"/>
</dbReference>
<keyword evidence="9 13" id="KW-0520">NAD</keyword>
<evidence type="ECO:0000256" key="10">
    <source>
        <dbReference type="ARBA" id="ARBA00023075"/>
    </source>
</evidence>
<reference evidence="14" key="1">
    <citation type="submission" date="2012-07" db="EMBL/GenBank/DDBJ databases">
        <title>Mitogenomics of the Coleoptera under dense taxon sampling.</title>
        <authorList>
            <person name="Timmermans M.J.T.N."/>
            <person name="Lim J."/>
            <person name="Dodsworth S."/>
            <person name="Haran J."/>
            <person name="Ahrens D."/>
            <person name="Bocak L."/>
            <person name="London A."/>
            <person name="Culverwell L."/>
            <person name="Vogler A.P."/>
        </authorList>
    </citation>
    <scope>NUCLEOTIDE SEQUENCE</scope>
</reference>
<dbReference type="FunFam" id="1.20.58.1610:FF:000004">
    <property type="entry name" value="NADH-quinone oxidoreductase subunit A"/>
    <property type="match status" value="1"/>
</dbReference>
<geneLocation type="mitochondrion" evidence="14"/>
<dbReference type="InterPro" id="IPR000440">
    <property type="entry name" value="NADH_UbQ/plastoQ_OxRdtase_su3"/>
</dbReference>
<evidence type="ECO:0000256" key="12">
    <source>
        <dbReference type="ARBA" id="ARBA00049551"/>
    </source>
</evidence>
<keyword evidence="13 14" id="KW-0496">Mitochondrion</keyword>
<evidence type="ECO:0000256" key="5">
    <source>
        <dbReference type="ARBA" id="ARBA00022448"/>
    </source>
</evidence>
<evidence type="ECO:0000256" key="9">
    <source>
        <dbReference type="ARBA" id="ARBA00023027"/>
    </source>
</evidence>
<dbReference type="AlphaFoldDB" id="S4SUB4"/>
<protein>
    <recommendedName>
        <fullName evidence="4 13">NADH-ubiquinone oxidoreductase chain 3</fullName>
        <ecNumber evidence="3 13">7.1.1.2</ecNumber>
    </recommendedName>
</protein>
<keyword evidence="10 13" id="KW-0830">Ubiquinone</keyword>
<dbReference type="Pfam" id="PF00507">
    <property type="entry name" value="Oxidored_q4"/>
    <property type="match status" value="1"/>
</dbReference>
<evidence type="ECO:0000256" key="6">
    <source>
        <dbReference type="ARBA" id="ARBA00022692"/>
    </source>
</evidence>
<evidence type="ECO:0000256" key="1">
    <source>
        <dbReference type="ARBA" id="ARBA00004141"/>
    </source>
</evidence>
<comment type="subcellular location">
    <subcellularLocation>
        <location evidence="1">Membrane</location>
        <topology evidence="1">Multi-pass membrane protein</topology>
    </subcellularLocation>
    <subcellularLocation>
        <location evidence="13">Mitochondrion membrane</location>
        <topology evidence="13">Multi-pass membrane protein</topology>
    </subcellularLocation>
</comment>
<gene>
    <name evidence="14" type="primary">ND3</name>
</gene>
<keyword evidence="8 13" id="KW-1133">Transmembrane helix</keyword>
<keyword evidence="5 13" id="KW-0813">Transport</keyword>
<name>S4SUB4_9CARA</name>
<evidence type="ECO:0000256" key="13">
    <source>
        <dbReference type="RuleBase" id="RU003640"/>
    </source>
</evidence>
<comment type="similarity">
    <text evidence="2 13">Belongs to the complex I subunit 3 family.</text>
</comment>
<accession>S4SUB4</accession>
<evidence type="ECO:0000313" key="14">
    <source>
        <dbReference type="EMBL" id="AFQ62142.1"/>
    </source>
</evidence>
<comment type="catalytic activity">
    <reaction evidence="12 13">
        <text>a ubiquinone + NADH + 5 H(+)(in) = a ubiquinol + NAD(+) + 4 H(+)(out)</text>
        <dbReference type="Rhea" id="RHEA:29091"/>
        <dbReference type="Rhea" id="RHEA-COMP:9565"/>
        <dbReference type="Rhea" id="RHEA-COMP:9566"/>
        <dbReference type="ChEBI" id="CHEBI:15378"/>
        <dbReference type="ChEBI" id="CHEBI:16389"/>
        <dbReference type="ChEBI" id="CHEBI:17976"/>
        <dbReference type="ChEBI" id="CHEBI:57540"/>
        <dbReference type="ChEBI" id="CHEBI:57945"/>
        <dbReference type="EC" id="7.1.1.2"/>
    </reaction>
</comment>
<evidence type="ECO:0000256" key="8">
    <source>
        <dbReference type="ARBA" id="ARBA00022989"/>
    </source>
</evidence>
<evidence type="ECO:0000256" key="11">
    <source>
        <dbReference type="ARBA" id="ARBA00023136"/>
    </source>
</evidence>
<feature type="transmembrane region" description="Helical" evidence="13">
    <location>
        <begin position="91"/>
        <end position="110"/>
    </location>
</feature>
<evidence type="ECO:0000256" key="7">
    <source>
        <dbReference type="ARBA" id="ARBA00022967"/>
    </source>
</evidence>
<keyword evidence="6 13" id="KW-0812">Transmembrane</keyword>
<proteinExistence type="inferred from homology"/>